<dbReference type="InterPro" id="IPR006620">
    <property type="entry name" value="Pro_4_hyd_alph"/>
</dbReference>
<dbReference type="InterPro" id="IPR044862">
    <property type="entry name" value="Pro_4_hyd_alph_FE2OG_OXY"/>
</dbReference>
<evidence type="ECO:0000256" key="5">
    <source>
        <dbReference type="ARBA" id="ARBA00023002"/>
    </source>
</evidence>
<evidence type="ECO:0000313" key="10">
    <source>
        <dbReference type="Proteomes" id="UP000662572"/>
    </source>
</evidence>
<dbReference type="PANTHER" id="PTHR41536">
    <property type="entry name" value="PKHD-TYPE HYDROXYLASE YBIX"/>
    <property type="match status" value="1"/>
</dbReference>
<dbReference type="Pfam" id="PF13640">
    <property type="entry name" value="2OG-FeII_Oxy_3"/>
    <property type="match status" value="1"/>
</dbReference>
<keyword evidence="4 7" id="KW-0223">Dioxygenase</keyword>
<feature type="binding site" evidence="7">
    <location>
        <position position="167"/>
    </location>
    <ligand>
        <name>2-oxoglutarate</name>
        <dbReference type="ChEBI" id="CHEBI:16810"/>
    </ligand>
</feature>
<feature type="domain" description="Fe2OG dioxygenase" evidence="8">
    <location>
        <begin position="77"/>
        <end position="176"/>
    </location>
</feature>
<comment type="cofactor">
    <cofactor evidence="1 7">
        <name>L-ascorbate</name>
        <dbReference type="ChEBI" id="CHEBI:38290"/>
    </cofactor>
</comment>
<dbReference type="GO" id="GO:0006974">
    <property type="term" value="P:DNA damage response"/>
    <property type="evidence" value="ECO:0007669"/>
    <property type="project" value="TreeGrafter"/>
</dbReference>
<gene>
    <name evidence="9" type="ORF">GCM10011273_21310</name>
</gene>
<feature type="binding site" evidence="7">
    <location>
        <position position="157"/>
    </location>
    <ligand>
        <name>Fe cation</name>
        <dbReference type="ChEBI" id="CHEBI:24875"/>
    </ligand>
</feature>
<evidence type="ECO:0000256" key="6">
    <source>
        <dbReference type="ARBA" id="ARBA00023004"/>
    </source>
</evidence>
<dbReference type="AlphaFoldDB" id="A0A918Q7A1"/>
<feature type="binding site" evidence="7">
    <location>
        <position position="97"/>
    </location>
    <ligand>
        <name>Fe cation</name>
        <dbReference type="ChEBI" id="CHEBI:24875"/>
    </ligand>
</feature>
<keyword evidence="5 7" id="KW-0560">Oxidoreductase</keyword>
<proteinExistence type="inferred from homology"/>
<comment type="caution">
    <text evidence="9">The sequence shown here is derived from an EMBL/GenBank/DDBJ whole genome shotgun (WGS) entry which is preliminary data.</text>
</comment>
<evidence type="ECO:0000256" key="4">
    <source>
        <dbReference type="ARBA" id="ARBA00022964"/>
    </source>
</evidence>
<dbReference type="RefSeq" id="WP_189486416.1">
    <property type="nucleotide sequence ID" value="NZ_BMZB01000002.1"/>
</dbReference>
<evidence type="ECO:0000256" key="3">
    <source>
        <dbReference type="ARBA" id="ARBA00022896"/>
    </source>
</evidence>
<dbReference type="InterPro" id="IPR023550">
    <property type="entry name" value="PKHD_hydroxylase"/>
</dbReference>
<accession>A0A918Q7A1</accession>
<sequence>MLLINRVLDDEDLKRVTALFDEMRLTDGKQTAGAAARKVKSNQQADWRDPKAIALRGFLRKAMERHPLFMSYVRPAKWSRLLLSRYGIGNAYGLHTDDAMMKDETGGHLRTDLSFTLFLSPRDAYEGGALSLESVEGVRDVRLEAGDMIVYRTGLLHQVTPVTEGERRACVGWVQSQIRRDDQREVLFDLDQVRASLPESAQKLMVDKSVGNLLRMWAEV</sequence>
<dbReference type="NCBIfam" id="NF003974">
    <property type="entry name" value="PRK05467.1-3"/>
    <property type="match status" value="1"/>
</dbReference>
<evidence type="ECO:0000313" key="9">
    <source>
        <dbReference type="EMBL" id="GGZ34609.1"/>
    </source>
</evidence>
<keyword evidence="6 7" id="KW-0408">Iron</keyword>
<keyword evidence="2 7" id="KW-0479">Metal-binding</keyword>
<dbReference type="GO" id="GO:0016706">
    <property type="term" value="F:2-oxoglutarate-dependent dioxygenase activity"/>
    <property type="evidence" value="ECO:0007669"/>
    <property type="project" value="UniProtKB-UniRule"/>
</dbReference>
<dbReference type="InterPro" id="IPR005123">
    <property type="entry name" value="Oxoglu/Fe-dep_dioxygenase_dom"/>
</dbReference>
<evidence type="ECO:0000256" key="7">
    <source>
        <dbReference type="HAMAP-Rule" id="MF_00657"/>
    </source>
</evidence>
<dbReference type="GO" id="GO:0031418">
    <property type="term" value="F:L-ascorbic acid binding"/>
    <property type="evidence" value="ECO:0007669"/>
    <property type="project" value="UniProtKB-KW"/>
</dbReference>
<dbReference type="Proteomes" id="UP000662572">
    <property type="component" value="Unassembled WGS sequence"/>
</dbReference>
<feature type="binding site" evidence="7">
    <location>
        <position position="95"/>
    </location>
    <ligand>
        <name>Fe cation</name>
        <dbReference type="ChEBI" id="CHEBI:24875"/>
    </ligand>
</feature>
<evidence type="ECO:0000259" key="8">
    <source>
        <dbReference type="PROSITE" id="PS51471"/>
    </source>
</evidence>
<dbReference type="NCBIfam" id="NF003975">
    <property type="entry name" value="PRK05467.1-4"/>
    <property type="match status" value="1"/>
</dbReference>
<comment type="cofactor">
    <cofactor evidence="7">
        <name>Fe(2+)</name>
        <dbReference type="ChEBI" id="CHEBI:29033"/>
    </cofactor>
    <text evidence="7">Binds 1 Fe(2+) ion per subunit.</text>
</comment>
<keyword evidence="3 7" id="KW-0847">Vitamin C</keyword>
<keyword evidence="10" id="KW-1185">Reference proteome</keyword>
<dbReference type="PROSITE" id="PS51471">
    <property type="entry name" value="FE2OG_OXY"/>
    <property type="match status" value="1"/>
</dbReference>
<dbReference type="EMBL" id="BMZB01000002">
    <property type="protein sequence ID" value="GGZ34609.1"/>
    <property type="molecule type" value="Genomic_DNA"/>
</dbReference>
<dbReference type="GO" id="GO:0006879">
    <property type="term" value="P:intracellular iron ion homeostasis"/>
    <property type="evidence" value="ECO:0007669"/>
    <property type="project" value="TreeGrafter"/>
</dbReference>
<name>A0A918Q7A1_9CAUL</name>
<evidence type="ECO:0000256" key="1">
    <source>
        <dbReference type="ARBA" id="ARBA00001961"/>
    </source>
</evidence>
<dbReference type="HAMAP" id="MF_00657">
    <property type="entry name" value="Hydroxyl_YbiX"/>
    <property type="match status" value="1"/>
</dbReference>
<dbReference type="SMART" id="SM00702">
    <property type="entry name" value="P4Hc"/>
    <property type="match status" value="1"/>
</dbReference>
<dbReference type="Gene3D" id="2.60.120.620">
    <property type="entry name" value="q2cbj1_9rhob like domain"/>
    <property type="match status" value="1"/>
</dbReference>
<reference evidence="9" key="1">
    <citation type="journal article" date="2014" name="Int. J. Syst. Evol. Microbiol.">
        <title>Complete genome sequence of Corynebacterium casei LMG S-19264T (=DSM 44701T), isolated from a smear-ripened cheese.</title>
        <authorList>
            <consortium name="US DOE Joint Genome Institute (JGI-PGF)"/>
            <person name="Walter F."/>
            <person name="Albersmeier A."/>
            <person name="Kalinowski J."/>
            <person name="Ruckert C."/>
        </authorList>
    </citation>
    <scope>NUCLEOTIDE SEQUENCE</scope>
    <source>
        <strain evidence="9">KCTC 32296</strain>
    </source>
</reference>
<protein>
    <submittedName>
        <fullName evidence="9">PKHD-type hydroxylase</fullName>
    </submittedName>
</protein>
<dbReference type="PANTHER" id="PTHR41536:SF1">
    <property type="entry name" value="PKHD-TYPE HYDROXYLASE YBIX"/>
    <property type="match status" value="1"/>
</dbReference>
<organism evidence="9 10">
    <name type="scientific">Asticcacaulis endophyticus</name>
    <dbReference type="NCBI Taxonomy" id="1395890"/>
    <lineage>
        <taxon>Bacteria</taxon>
        <taxon>Pseudomonadati</taxon>
        <taxon>Pseudomonadota</taxon>
        <taxon>Alphaproteobacteria</taxon>
        <taxon>Caulobacterales</taxon>
        <taxon>Caulobacteraceae</taxon>
        <taxon>Asticcacaulis</taxon>
    </lineage>
</organism>
<dbReference type="GO" id="GO:0005506">
    <property type="term" value="F:iron ion binding"/>
    <property type="evidence" value="ECO:0007669"/>
    <property type="project" value="UniProtKB-UniRule"/>
</dbReference>
<reference evidence="9" key="2">
    <citation type="submission" date="2020-09" db="EMBL/GenBank/DDBJ databases">
        <authorList>
            <person name="Sun Q."/>
            <person name="Kim S."/>
        </authorList>
    </citation>
    <scope>NUCLEOTIDE SEQUENCE</scope>
    <source>
        <strain evidence="9">KCTC 32296</strain>
    </source>
</reference>
<evidence type="ECO:0000256" key="2">
    <source>
        <dbReference type="ARBA" id="ARBA00022723"/>
    </source>
</evidence>